<feature type="region of interest" description="Disordered" evidence="6">
    <location>
        <begin position="131"/>
        <end position="150"/>
    </location>
</feature>
<dbReference type="Proteomes" id="UP001243330">
    <property type="component" value="Unassembled WGS sequence"/>
</dbReference>
<feature type="region of interest" description="Disordered" evidence="6">
    <location>
        <begin position="56"/>
        <end position="126"/>
    </location>
</feature>
<feature type="domain" description="Zn(2)-C6 fungal-type" evidence="7">
    <location>
        <begin position="27"/>
        <end position="57"/>
    </location>
</feature>
<accession>A0AAD9ALH6</accession>
<evidence type="ECO:0000313" key="9">
    <source>
        <dbReference type="Proteomes" id="UP001243330"/>
    </source>
</evidence>
<dbReference type="SMART" id="SM00906">
    <property type="entry name" value="Fungal_trans"/>
    <property type="match status" value="1"/>
</dbReference>
<dbReference type="SMART" id="SM00066">
    <property type="entry name" value="GAL4"/>
    <property type="match status" value="1"/>
</dbReference>
<feature type="region of interest" description="Disordered" evidence="6">
    <location>
        <begin position="752"/>
        <end position="779"/>
    </location>
</feature>
<evidence type="ECO:0000313" key="8">
    <source>
        <dbReference type="EMBL" id="KAK1849545.1"/>
    </source>
</evidence>
<name>A0AAD9ALH6_9PEZI</name>
<evidence type="ECO:0000256" key="2">
    <source>
        <dbReference type="ARBA" id="ARBA00022723"/>
    </source>
</evidence>
<keyword evidence="5" id="KW-0539">Nucleus</keyword>
<dbReference type="GO" id="GO:0008270">
    <property type="term" value="F:zinc ion binding"/>
    <property type="evidence" value="ECO:0007669"/>
    <property type="project" value="InterPro"/>
</dbReference>
<evidence type="ECO:0000256" key="5">
    <source>
        <dbReference type="ARBA" id="ARBA00023242"/>
    </source>
</evidence>
<protein>
    <submittedName>
        <fullName evidence="8">Fungal specific transcription factor</fullName>
    </submittedName>
</protein>
<dbReference type="CDD" id="cd12148">
    <property type="entry name" value="fungal_TF_MHR"/>
    <property type="match status" value="1"/>
</dbReference>
<dbReference type="InterPro" id="IPR036864">
    <property type="entry name" value="Zn2-C6_fun-type_DNA-bd_sf"/>
</dbReference>
<dbReference type="GO" id="GO:0005634">
    <property type="term" value="C:nucleus"/>
    <property type="evidence" value="ECO:0007669"/>
    <property type="project" value="UniProtKB-SubCell"/>
</dbReference>
<proteinExistence type="predicted"/>
<dbReference type="Gene3D" id="4.10.240.10">
    <property type="entry name" value="Zn(2)-C6 fungal-type DNA-binding domain"/>
    <property type="match status" value="1"/>
</dbReference>
<feature type="compositionally biased region" description="Polar residues" evidence="6">
    <location>
        <begin position="104"/>
        <end position="119"/>
    </location>
</feature>
<dbReference type="Pfam" id="PF00172">
    <property type="entry name" value="Zn_clus"/>
    <property type="match status" value="1"/>
</dbReference>
<keyword evidence="3" id="KW-0805">Transcription regulation</keyword>
<dbReference type="PANTHER" id="PTHR47338">
    <property type="entry name" value="ZN(II)2CYS6 TRANSCRIPTION FACTOR (EUROFUNG)-RELATED"/>
    <property type="match status" value="1"/>
</dbReference>
<comment type="caution">
    <text evidence="8">The sequence shown here is derived from an EMBL/GenBank/DDBJ whole genome shotgun (WGS) entry which is preliminary data.</text>
</comment>
<dbReference type="GO" id="GO:0006351">
    <property type="term" value="P:DNA-templated transcription"/>
    <property type="evidence" value="ECO:0007669"/>
    <property type="project" value="InterPro"/>
</dbReference>
<keyword evidence="2" id="KW-0479">Metal-binding</keyword>
<dbReference type="AlphaFoldDB" id="A0AAD9ALH6"/>
<dbReference type="GO" id="GO:0000981">
    <property type="term" value="F:DNA-binding transcription factor activity, RNA polymerase II-specific"/>
    <property type="evidence" value="ECO:0007669"/>
    <property type="project" value="InterPro"/>
</dbReference>
<evidence type="ECO:0000256" key="1">
    <source>
        <dbReference type="ARBA" id="ARBA00004123"/>
    </source>
</evidence>
<dbReference type="GO" id="GO:0003677">
    <property type="term" value="F:DNA binding"/>
    <property type="evidence" value="ECO:0007669"/>
    <property type="project" value="InterPro"/>
</dbReference>
<dbReference type="PROSITE" id="PS50048">
    <property type="entry name" value="ZN2_CY6_FUNGAL_2"/>
    <property type="match status" value="1"/>
</dbReference>
<dbReference type="PANTHER" id="PTHR47338:SF10">
    <property type="entry name" value="TRANSCRIPTION FACTOR DOMAIN-CONTAINING PROTEIN-RELATED"/>
    <property type="match status" value="1"/>
</dbReference>
<keyword evidence="4" id="KW-0804">Transcription</keyword>
<gene>
    <name evidence="8" type="ORF">CCHR01_07833</name>
</gene>
<evidence type="ECO:0000256" key="4">
    <source>
        <dbReference type="ARBA" id="ARBA00023163"/>
    </source>
</evidence>
<sequence>MASDISSSRNLRTPSCNPYEGEISELSCKSCKRRKAKCDRLLPHCTLCDRNSQTCVYPSTRLKPGPKTGSRNKKRRRSSNIPPEEASPDGHAKTGTDGLAVESGINTTESPTSGLQSQNDARRSWEHHSDLTIPELADNDEETDVSESSHISGTRFVRAISLSSMVHPSHQPNLTSPSRTSSSTDHGFFVKLVGSQNTLMQVCESLDLTIDSLQRLTDTYFNRMMAFSLFHEPSFGDKIQTVKNSLHLKALMASMFSISARFNISPDDESSPTSSMSNWPSHAHFHHLAKGFIDQALDEFDDEPPPICVTQALVLCTFYELARGVRGHAWRLLGTCVRVAYEQRLHLIDSMAPGPTKPPSTLSELLKWSEMEERRRVWWVIWQMDAFASTVRKSPAAIDQAINETYLPVSDDAWFQNKYQSSCFLDPIPTERSKKLLKSGNNSDMAWFVVVNSIMRDAQVLARGNINGALSDLMPGDDAGFHSLKYYFHGHFRKAQSSEDGRQLSVLIRALQQTVAALPGRLSYQGGYLSFGDVPSADNPAEPRSEPREDSAQHAVFLMSQLARFMIYHHLAFGEILLGTIFSESGGSPSFGWSATPRSERERLSNSEGLRNCLEASDNIYAVISRSSERHVEWTNPFLASTVWLAASLQILRKVFAPATRGDLSEQDSKIDVLSGVCQRYTDFWDTPRSFLQNLDTLEDRLLKKKTEMAAMEAQSVSCFESRNTGQRGFPVVADVSGRNHVENFQFATGVGPESNNPLAQSPVEPQPVDRGHGGGLSLSPYTSMGREDWIDSRRDILDNMEAANYPTGNLEMPYFSPSEGFAGFPEADQELSLFISTLVG</sequence>
<dbReference type="PROSITE" id="PS00463">
    <property type="entry name" value="ZN2_CY6_FUNGAL_1"/>
    <property type="match status" value="1"/>
</dbReference>
<keyword evidence="9" id="KW-1185">Reference proteome</keyword>
<dbReference type="SUPFAM" id="SSF57701">
    <property type="entry name" value="Zn2/Cys6 DNA-binding domain"/>
    <property type="match status" value="1"/>
</dbReference>
<organism evidence="8 9">
    <name type="scientific">Colletotrichum chrysophilum</name>
    <dbReference type="NCBI Taxonomy" id="1836956"/>
    <lineage>
        <taxon>Eukaryota</taxon>
        <taxon>Fungi</taxon>
        <taxon>Dikarya</taxon>
        <taxon>Ascomycota</taxon>
        <taxon>Pezizomycotina</taxon>
        <taxon>Sordariomycetes</taxon>
        <taxon>Hypocreomycetidae</taxon>
        <taxon>Glomerellales</taxon>
        <taxon>Glomerellaceae</taxon>
        <taxon>Colletotrichum</taxon>
        <taxon>Colletotrichum gloeosporioides species complex</taxon>
    </lineage>
</organism>
<dbReference type="EMBL" id="JAQOWY010000141">
    <property type="protein sequence ID" value="KAK1849545.1"/>
    <property type="molecule type" value="Genomic_DNA"/>
</dbReference>
<evidence type="ECO:0000259" key="7">
    <source>
        <dbReference type="PROSITE" id="PS50048"/>
    </source>
</evidence>
<dbReference type="Pfam" id="PF04082">
    <property type="entry name" value="Fungal_trans"/>
    <property type="match status" value="1"/>
</dbReference>
<dbReference type="InterPro" id="IPR050815">
    <property type="entry name" value="TF_fung"/>
</dbReference>
<dbReference type="InterPro" id="IPR001138">
    <property type="entry name" value="Zn2Cys6_DnaBD"/>
</dbReference>
<reference evidence="8" key="1">
    <citation type="submission" date="2023-01" db="EMBL/GenBank/DDBJ databases">
        <title>Colletotrichum chrysophilum M932 genome sequence.</title>
        <authorList>
            <person name="Baroncelli R."/>
        </authorList>
    </citation>
    <scope>NUCLEOTIDE SEQUENCE</scope>
    <source>
        <strain evidence="8">M932</strain>
    </source>
</reference>
<dbReference type="CDD" id="cd00067">
    <property type="entry name" value="GAL4"/>
    <property type="match status" value="1"/>
</dbReference>
<dbReference type="InterPro" id="IPR007219">
    <property type="entry name" value="XnlR_reg_dom"/>
</dbReference>
<evidence type="ECO:0000256" key="3">
    <source>
        <dbReference type="ARBA" id="ARBA00023015"/>
    </source>
</evidence>
<evidence type="ECO:0000256" key="6">
    <source>
        <dbReference type="SAM" id="MobiDB-lite"/>
    </source>
</evidence>
<comment type="subcellular location">
    <subcellularLocation>
        <location evidence="1">Nucleus</location>
    </subcellularLocation>
</comment>